<name>A0A9P0LGL1_ACAOB</name>
<dbReference type="Proteomes" id="UP001152888">
    <property type="component" value="Unassembled WGS sequence"/>
</dbReference>
<keyword evidence="2" id="KW-1185">Reference proteome</keyword>
<evidence type="ECO:0000313" key="1">
    <source>
        <dbReference type="EMBL" id="CAH1991937.1"/>
    </source>
</evidence>
<sequence>MFHMSAYRFTDFGYDCTHCCKANSKAMPNGIEGVTSGIRQNVV</sequence>
<reference evidence="1" key="1">
    <citation type="submission" date="2022-03" db="EMBL/GenBank/DDBJ databases">
        <authorList>
            <person name="Sayadi A."/>
        </authorList>
    </citation>
    <scope>NUCLEOTIDE SEQUENCE</scope>
</reference>
<protein>
    <submittedName>
        <fullName evidence="1">Uncharacterized protein</fullName>
    </submittedName>
</protein>
<comment type="caution">
    <text evidence="1">The sequence shown here is derived from an EMBL/GenBank/DDBJ whole genome shotgun (WGS) entry which is preliminary data.</text>
</comment>
<organism evidence="1 2">
    <name type="scientific">Acanthoscelides obtectus</name>
    <name type="common">Bean weevil</name>
    <name type="synonym">Bruchus obtectus</name>
    <dbReference type="NCBI Taxonomy" id="200917"/>
    <lineage>
        <taxon>Eukaryota</taxon>
        <taxon>Metazoa</taxon>
        <taxon>Ecdysozoa</taxon>
        <taxon>Arthropoda</taxon>
        <taxon>Hexapoda</taxon>
        <taxon>Insecta</taxon>
        <taxon>Pterygota</taxon>
        <taxon>Neoptera</taxon>
        <taxon>Endopterygota</taxon>
        <taxon>Coleoptera</taxon>
        <taxon>Polyphaga</taxon>
        <taxon>Cucujiformia</taxon>
        <taxon>Chrysomeloidea</taxon>
        <taxon>Chrysomelidae</taxon>
        <taxon>Bruchinae</taxon>
        <taxon>Bruchini</taxon>
        <taxon>Acanthoscelides</taxon>
    </lineage>
</organism>
<dbReference type="EMBL" id="CAKOFQ010007128">
    <property type="protein sequence ID" value="CAH1991937.1"/>
    <property type="molecule type" value="Genomic_DNA"/>
</dbReference>
<gene>
    <name evidence="1" type="ORF">ACAOBT_LOCUS20563</name>
</gene>
<dbReference type="AlphaFoldDB" id="A0A9P0LGL1"/>
<evidence type="ECO:0000313" key="2">
    <source>
        <dbReference type="Proteomes" id="UP001152888"/>
    </source>
</evidence>
<proteinExistence type="predicted"/>
<accession>A0A9P0LGL1</accession>